<dbReference type="AlphaFoldDB" id="A0A9Q1HBI4"/>
<protein>
    <recommendedName>
        <fullName evidence="3">DUF4371 domain-containing protein</fullName>
    </recommendedName>
</protein>
<evidence type="ECO:0000313" key="2">
    <source>
        <dbReference type="Proteomes" id="UP001152320"/>
    </source>
</evidence>
<dbReference type="PANTHER" id="PTHR46880:SF9">
    <property type="entry name" value="ZINC FINGER PROTEIN 862"/>
    <property type="match status" value="1"/>
</dbReference>
<accession>A0A9Q1HBI4</accession>
<evidence type="ECO:0008006" key="3">
    <source>
        <dbReference type="Google" id="ProtNLM"/>
    </source>
</evidence>
<name>A0A9Q1HBI4_HOLLE</name>
<dbReference type="OrthoDB" id="5978803at2759"/>
<proteinExistence type="predicted"/>
<comment type="caution">
    <text evidence="1">The sequence shown here is derived from an EMBL/GenBank/DDBJ whole genome shotgun (WGS) entry which is preliminary data.</text>
</comment>
<dbReference type="PANTHER" id="PTHR46880">
    <property type="entry name" value="RAS-ASSOCIATING DOMAIN-CONTAINING PROTEIN"/>
    <property type="match status" value="1"/>
</dbReference>
<gene>
    <name evidence="1" type="ORF">HOLleu_10161</name>
</gene>
<organism evidence="1 2">
    <name type="scientific">Holothuria leucospilota</name>
    <name type="common">Black long sea cucumber</name>
    <name type="synonym">Mertensiothuria leucospilota</name>
    <dbReference type="NCBI Taxonomy" id="206669"/>
    <lineage>
        <taxon>Eukaryota</taxon>
        <taxon>Metazoa</taxon>
        <taxon>Echinodermata</taxon>
        <taxon>Eleutherozoa</taxon>
        <taxon>Echinozoa</taxon>
        <taxon>Holothuroidea</taxon>
        <taxon>Aspidochirotacea</taxon>
        <taxon>Aspidochirotida</taxon>
        <taxon>Holothuriidae</taxon>
        <taxon>Holothuria</taxon>
    </lineage>
</organism>
<evidence type="ECO:0000313" key="1">
    <source>
        <dbReference type="EMBL" id="KAJ8043182.1"/>
    </source>
</evidence>
<dbReference type="EMBL" id="JAIZAY010000004">
    <property type="protein sequence ID" value="KAJ8043182.1"/>
    <property type="molecule type" value="Genomic_DNA"/>
</dbReference>
<dbReference type="Proteomes" id="UP001152320">
    <property type="component" value="Chromosome 4"/>
</dbReference>
<sequence length="195" mass="21643">MYETWTSIEKKHHVDLGTRYINRKACKDFISHIAGAMVEELEKEFTQEPFNCSILFDGSTDKSVSEKEVVSIQLLENGVPKIKLLGIAEPEHCNAEGVFKGITDVCAVRGLDLNTSLVASAADGAAVNFGEINGVMTKLKQQHAPWMIKIHCIAHRLELALNDAFKGTYFEQVGPTLKSLVLVADILEIHLFQIF</sequence>
<keyword evidence="2" id="KW-1185">Reference proteome</keyword>
<reference evidence="1" key="1">
    <citation type="submission" date="2021-10" db="EMBL/GenBank/DDBJ databases">
        <title>Tropical sea cucumber genome reveals ecological adaptation and Cuvierian tubules defense mechanism.</title>
        <authorList>
            <person name="Chen T."/>
        </authorList>
    </citation>
    <scope>NUCLEOTIDE SEQUENCE</scope>
    <source>
        <strain evidence="1">Nanhai2018</strain>
        <tissue evidence="1">Muscle</tissue>
    </source>
</reference>